<dbReference type="Pfam" id="PF02141">
    <property type="entry name" value="DENN"/>
    <property type="match status" value="1"/>
</dbReference>
<dbReference type="GO" id="GO:0031410">
    <property type="term" value="C:cytoplasmic vesicle"/>
    <property type="evidence" value="ECO:0007669"/>
    <property type="project" value="TreeGrafter"/>
</dbReference>
<dbReference type="PANTHER" id="PTHR12296">
    <property type="entry name" value="DENN DOMAIN-CONTAINING PROTEIN 4"/>
    <property type="match status" value="1"/>
</dbReference>
<dbReference type="GO" id="GO:0032483">
    <property type="term" value="P:regulation of Rab protein signal transduction"/>
    <property type="evidence" value="ECO:0007669"/>
    <property type="project" value="TreeGrafter"/>
</dbReference>
<name>A0AAR5PXQ0_DENPD</name>
<protein>
    <recommendedName>
        <fullName evidence="1">UDENN domain-containing protein</fullName>
    </recommendedName>
</protein>
<dbReference type="Gene3D" id="3.40.50.11500">
    <property type="match status" value="1"/>
</dbReference>
<dbReference type="InterPro" id="IPR051696">
    <property type="entry name" value="DENN_Domain_GEFs"/>
</dbReference>
<sequence>MYAPKCLVLVSRLDYIETFRNCLGIIYCVYVENMPVPLETLVGNILGCIQVPPPGGPQVRFSIGAGDRQALQPPLSPSLPVTHTSVNLLFQQLGIRNVITLFCAIMTEHKILFHSKSYNRLTEACRALTALMYPFRYTHVYIPLLPAPLVEVLSTPTPFIMGVHSSLRSEVAELMDVIVVLF</sequence>
<dbReference type="GO" id="GO:0005085">
    <property type="term" value="F:guanyl-nucleotide exchange factor activity"/>
    <property type="evidence" value="ECO:0007669"/>
    <property type="project" value="UniProtKB-ARBA"/>
</dbReference>
<dbReference type="EnsemblMetazoa" id="XM_019910215.1">
    <property type="protein sequence ID" value="XP_019765774.1"/>
    <property type="gene ID" value="LOC109541361"/>
</dbReference>
<dbReference type="InterPro" id="IPR037516">
    <property type="entry name" value="Tripartite_DENN"/>
</dbReference>
<organism evidence="2 3">
    <name type="scientific">Dendroctonus ponderosae</name>
    <name type="common">Mountain pine beetle</name>
    <dbReference type="NCBI Taxonomy" id="77166"/>
    <lineage>
        <taxon>Eukaryota</taxon>
        <taxon>Metazoa</taxon>
        <taxon>Ecdysozoa</taxon>
        <taxon>Arthropoda</taxon>
        <taxon>Hexapoda</taxon>
        <taxon>Insecta</taxon>
        <taxon>Pterygota</taxon>
        <taxon>Neoptera</taxon>
        <taxon>Endopterygota</taxon>
        <taxon>Coleoptera</taxon>
        <taxon>Polyphaga</taxon>
        <taxon>Cucujiformia</taxon>
        <taxon>Curculionidae</taxon>
        <taxon>Scolytinae</taxon>
        <taxon>Dendroctonus</taxon>
    </lineage>
</organism>
<evidence type="ECO:0000313" key="2">
    <source>
        <dbReference type="EnsemblMetazoa" id="XP_019765774.1"/>
    </source>
</evidence>
<proteinExistence type="predicted"/>
<dbReference type="InterPro" id="IPR001194">
    <property type="entry name" value="cDENN_dom"/>
</dbReference>
<feature type="domain" description="UDENN" evidence="1">
    <location>
        <begin position="1"/>
        <end position="182"/>
    </location>
</feature>
<dbReference type="InterPro" id="IPR043153">
    <property type="entry name" value="DENN_C"/>
</dbReference>
<dbReference type="SMART" id="SM00799">
    <property type="entry name" value="DENN"/>
    <property type="match status" value="1"/>
</dbReference>
<reference evidence="2" key="2">
    <citation type="submission" date="2024-08" db="UniProtKB">
        <authorList>
            <consortium name="EnsemblMetazoa"/>
        </authorList>
    </citation>
    <scope>IDENTIFICATION</scope>
</reference>
<keyword evidence="3" id="KW-1185">Reference proteome</keyword>
<dbReference type="Proteomes" id="UP000019118">
    <property type="component" value="Unassembled WGS sequence"/>
</dbReference>
<accession>A0AAR5PXQ0</accession>
<dbReference type="PROSITE" id="PS50211">
    <property type="entry name" value="DENN"/>
    <property type="match status" value="1"/>
</dbReference>
<evidence type="ECO:0000259" key="1">
    <source>
        <dbReference type="PROSITE" id="PS50211"/>
    </source>
</evidence>
<dbReference type="AlphaFoldDB" id="A0AAR5PXQ0"/>
<evidence type="ECO:0000313" key="3">
    <source>
        <dbReference type="Proteomes" id="UP000019118"/>
    </source>
</evidence>
<reference evidence="3" key="1">
    <citation type="journal article" date="2013" name="Genome Biol.">
        <title>Draft genome of the mountain pine beetle, Dendroctonus ponderosae Hopkins, a major forest pest.</title>
        <authorList>
            <person name="Keeling C.I."/>
            <person name="Yuen M.M."/>
            <person name="Liao N.Y."/>
            <person name="Docking T.R."/>
            <person name="Chan S.K."/>
            <person name="Taylor G.A."/>
            <person name="Palmquist D.L."/>
            <person name="Jackman S.D."/>
            <person name="Nguyen A."/>
            <person name="Li M."/>
            <person name="Henderson H."/>
            <person name="Janes J.K."/>
            <person name="Zhao Y."/>
            <person name="Pandoh P."/>
            <person name="Moore R."/>
            <person name="Sperling F.A."/>
            <person name="Huber D.P."/>
            <person name="Birol I."/>
            <person name="Jones S.J."/>
            <person name="Bohlmann J."/>
        </authorList>
    </citation>
    <scope>NUCLEOTIDE SEQUENCE</scope>
</reference>
<dbReference type="PANTHER" id="PTHR12296:SF16">
    <property type="entry name" value="C-MYC PROMOTER-BINDING PROTEIN"/>
    <property type="match status" value="1"/>
</dbReference>